<evidence type="ECO:0000313" key="3">
    <source>
        <dbReference type="Proteomes" id="UP000031512"/>
    </source>
</evidence>
<keyword evidence="3" id="KW-1185">Reference proteome</keyword>
<proteinExistence type="predicted"/>
<gene>
    <name evidence="2" type="ORF">BEWA_027920</name>
</gene>
<organism evidence="2 3">
    <name type="scientific">Theileria equi strain WA</name>
    <dbReference type="NCBI Taxonomy" id="1537102"/>
    <lineage>
        <taxon>Eukaryota</taxon>
        <taxon>Sar</taxon>
        <taxon>Alveolata</taxon>
        <taxon>Apicomplexa</taxon>
        <taxon>Aconoidasida</taxon>
        <taxon>Piroplasmida</taxon>
        <taxon>Theileriidae</taxon>
        <taxon>Theileria</taxon>
    </lineage>
</organism>
<dbReference type="Proteomes" id="UP000031512">
    <property type="component" value="Chromosome 1"/>
</dbReference>
<feature type="region of interest" description="Disordered" evidence="1">
    <location>
        <begin position="85"/>
        <end position="120"/>
    </location>
</feature>
<sequence>MVKDFIVTIKGGFYASGLNLLDKAKVTCNLRREVSFEKIRYSKLANIFVNGYKKLNSPGKRKVRFQWDQVKKTIERPFVKNNVSISSSDDEIQDNNGDSTDHSSTEPEEDVNKVELEDKGTPYTLETATKDIHEPEPKSIINSISPEKQEQVDDELQLPLMITDIPRYTLENDKLVVDEKKNTSVENCQSEDASEVNEEIIVSEDKTTIGVEFLGECLNAKPEPAGGLQKTALTVISRSSLENYSSDETIIIDDDISECSDNGVTASSFYCYYIPIRFKPKGCIKSAK</sequence>
<dbReference type="VEuPathDB" id="PiroplasmaDB:BEWA_027920"/>
<dbReference type="EMBL" id="CP001669">
    <property type="protein sequence ID" value="AFZ79943.1"/>
    <property type="molecule type" value="Genomic_DNA"/>
</dbReference>
<dbReference type="GeneID" id="15807076"/>
<reference evidence="2 3" key="1">
    <citation type="journal article" date="2012" name="BMC Genomics">
        <title>Comparative genomic analysis and phylogenetic position of Theileria equi.</title>
        <authorList>
            <person name="Kappmeyer L.S."/>
            <person name="Thiagarajan M."/>
            <person name="Herndon D.R."/>
            <person name="Ramsay J.D."/>
            <person name="Caler E."/>
            <person name="Djikeng A."/>
            <person name="Gillespie J.J."/>
            <person name="Lau A.O."/>
            <person name="Roalson E.H."/>
            <person name="Silva J.C."/>
            <person name="Silva M.G."/>
            <person name="Suarez C.E."/>
            <person name="Ueti M.W."/>
            <person name="Nene V.M."/>
            <person name="Mealey R.H."/>
            <person name="Knowles D.P."/>
            <person name="Brayton K.A."/>
        </authorList>
    </citation>
    <scope>NUCLEOTIDE SEQUENCE [LARGE SCALE GENOMIC DNA]</scope>
    <source>
        <strain evidence="2 3">WA</strain>
    </source>
</reference>
<evidence type="ECO:0000256" key="1">
    <source>
        <dbReference type="SAM" id="MobiDB-lite"/>
    </source>
</evidence>
<feature type="compositionally biased region" description="Basic and acidic residues" evidence="1">
    <location>
        <begin position="99"/>
        <end position="120"/>
    </location>
</feature>
<protein>
    <submittedName>
        <fullName evidence="2">Uncharacterized protein</fullName>
    </submittedName>
</protein>
<accession>L0AXI3</accession>
<dbReference type="AlphaFoldDB" id="L0AXI3"/>
<name>L0AXI3_THEEQ</name>
<dbReference type="RefSeq" id="XP_004829609.1">
    <property type="nucleotide sequence ID" value="XM_004829552.1"/>
</dbReference>
<evidence type="ECO:0000313" key="2">
    <source>
        <dbReference type="EMBL" id="AFZ79943.1"/>
    </source>
</evidence>
<dbReference type="KEGG" id="beq:BEWA_027920"/>